<evidence type="ECO:0000313" key="2">
    <source>
        <dbReference type="Proteomes" id="UP000314294"/>
    </source>
</evidence>
<proteinExistence type="predicted"/>
<organism evidence="1 2">
    <name type="scientific">Liparis tanakae</name>
    <name type="common">Tanaka's snailfish</name>
    <dbReference type="NCBI Taxonomy" id="230148"/>
    <lineage>
        <taxon>Eukaryota</taxon>
        <taxon>Metazoa</taxon>
        <taxon>Chordata</taxon>
        <taxon>Craniata</taxon>
        <taxon>Vertebrata</taxon>
        <taxon>Euteleostomi</taxon>
        <taxon>Actinopterygii</taxon>
        <taxon>Neopterygii</taxon>
        <taxon>Teleostei</taxon>
        <taxon>Neoteleostei</taxon>
        <taxon>Acanthomorphata</taxon>
        <taxon>Eupercaria</taxon>
        <taxon>Perciformes</taxon>
        <taxon>Cottioidei</taxon>
        <taxon>Cottales</taxon>
        <taxon>Liparidae</taxon>
        <taxon>Liparis</taxon>
    </lineage>
</organism>
<comment type="caution">
    <text evidence="1">The sequence shown here is derived from an EMBL/GenBank/DDBJ whole genome shotgun (WGS) entry which is preliminary data.</text>
</comment>
<sequence length="94" mass="10550">MTVHTSEFFESYRDRAATTVSAAQAGYKKAGTSCCGEEMDLAQHWDTWLSSWLLGLNWSFINMLLTHYSPQSQTVQGLEHGRHVITQSSANLLL</sequence>
<gene>
    <name evidence="1" type="ORF">EYF80_024754</name>
</gene>
<reference evidence="1 2" key="1">
    <citation type="submission" date="2019-03" db="EMBL/GenBank/DDBJ databases">
        <title>First draft genome of Liparis tanakae, snailfish: a comprehensive survey of snailfish specific genes.</title>
        <authorList>
            <person name="Kim W."/>
            <person name="Song I."/>
            <person name="Jeong J.-H."/>
            <person name="Kim D."/>
            <person name="Kim S."/>
            <person name="Ryu S."/>
            <person name="Song J.Y."/>
            <person name="Lee S.K."/>
        </authorList>
    </citation>
    <scope>NUCLEOTIDE SEQUENCE [LARGE SCALE GENOMIC DNA]</scope>
    <source>
        <tissue evidence="1">Muscle</tissue>
    </source>
</reference>
<name>A0A4Z2HIB0_9TELE</name>
<dbReference type="AlphaFoldDB" id="A0A4Z2HIB0"/>
<protein>
    <submittedName>
        <fullName evidence="1">Uncharacterized protein</fullName>
    </submittedName>
</protein>
<accession>A0A4Z2HIB0</accession>
<dbReference type="EMBL" id="SRLO01000242">
    <property type="protein sequence ID" value="TNN65015.1"/>
    <property type="molecule type" value="Genomic_DNA"/>
</dbReference>
<evidence type="ECO:0000313" key="1">
    <source>
        <dbReference type="EMBL" id="TNN65015.1"/>
    </source>
</evidence>
<dbReference type="Proteomes" id="UP000314294">
    <property type="component" value="Unassembled WGS sequence"/>
</dbReference>
<keyword evidence="2" id="KW-1185">Reference proteome</keyword>